<gene>
    <name evidence="1" type="ORF">HA49_06505</name>
</gene>
<organism evidence="1 2">
    <name type="scientific">Tatumella morbirosei</name>
    <dbReference type="NCBI Taxonomy" id="642227"/>
    <lineage>
        <taxon>Bacteria</taxon>
        <taxon>Pseudomonadati</taxon>
        <taxon>Pseudomonadota</taxon>
        <taxon>Gammaproteobacteria</taxon>
        <taxon>Enterobacterales</taxon>
        <taxon>Erwiniaceae</taxon>
        <taxon>Tatumella</taxon>
    </lineage>
</organism>
<dbReference type="Proteomes" id="UP000029577">
    <property type="component" value="Unassembled WGS sequence"/>
</dbReference>
<dbReference type="AlphaFoldDB" id="A0A095TDZ0"/>
<keyword evidence="2" id="KW-1185">Reference proteome</keyword>
<proteinExistence type="predicted"/>
<dbReference type="EMBL" id="JPKR02000004">
    <property type="protein sequence ID" value="KGD74932.1"/>
    <property type="molecule type" value="Genomic_DNA"/>
</dbReference>
<dbReference type="RefSeq" id="WP_038018064.1">
    <property type="nucleotide sequence ID" value="NZ_JPKR02000004.1"/>
</dbReference>
<dbReference type="Pfam" id="PF20159">
    <property type="entry name" value="YidB"/>
    <property type="match status" value="1"/>
</dbReference>
<reference evidence="1" key="1">
    <citation type="submission" date="2014-12" db="EMBL/GenBank/DDBJ databases">
        <title>The draft genome of the Tatumella morbirosei type strain, LMG23360T isolated from pineapple rot.</title>
        <authorList>
            <person name="Smits T.H."/>
            <person name="Palmer M."/>
            <person name="Venter S.N."/>
            <person name="Duffy B."/>
            <person name="Steenkamp E.T."/>
            <person name="Chan W.Y."/>
            <person name="Coutinho T.A."/>
            <person name="Coetzee M.P."/>
            <person name="De Maayer P."/>
        </authorList>
    </citation>
    <scope>NUCLEOTIDE SEQUENCE [LARGE SCALE GENOMIC DNA]</scope>
    <source>
        <strain evidence="1">LMG 23360</strain>
    </source>
</reference>
<dbReference type="STRING" id="642227.HA49_06505"/>
<name>A0A095TDZ0_9GAMM</name>
<dbReference type="InterPro" id="IPR027405">
    <property type="entry name" value="YidB-like"/>
</dbReference>
<evidence type="ECO:0008006" key="3">
    <source>
        <dbReference type="Google" id="ProtNLM"/>
    </source>
</evidence>
<sequence length="135" mass="14158">MGLLDELVGSLTGGQQNNLGQLQAVWNWVQEQGGIEVLIQKFQQGGLGEVLSSWLSNGSNQPVSSGDIQSAFSNEDLQSLADKLGTDVNGASGTLSQLLPHLVDKISPQGEVHPEATSSNSQLDLGSLVNSIFKG</sequence>
<dbReference type="OrthoDB" id="5957313at2"/>
<comment type="caution">
    <text evidence="1">The sequence shown here is derived from an EMBL/GenBank/DDBJ whole genome shotgun (WGS) entry which is preliminary data.</text>
</comment>
<dbReference type="eggNOG" id="COG3753">
    <property type="taxonomic scope" value="Bacteria"/>
</dbReference>
<protein>
    <recommendedName>
        <fullName evidence="3">Ribosomal protein P2</fullName>
    </recommendedName>
</protein>
<dbReference type="SUPFAM" id="SSF140804">
    <property type="entry name" value="YidB-like"/>
    <property type="match status" value="1"/>
</dbReference>
<accession>A0A095TDZ0</accession>
<evidence type="ECO:0000313" key="2">
    <source>
        <dbReference type="Proteomes" id="UP000029577"/>
    </source>
</evidence>
<dbReference type="InterPro" id="IPR045372">
    <property type="entry name" value="YidB"/>
</dbReference>
<dbReference type="Gene3D" id="1.10.10.690">
    <property type="entry name" value="YidB-like"/>
    <property type="match status" value="1"/>
</dbReference>
<evidence type="ECO:0000313" key="1">
    <source>
        <dbReference type="EMBL" id="KGD74932.1"/>
    </source>
</evidence>